<feature type="binding site" evidence="9">
    <location>
        <position position="314"/>
    </location>
    <ligand>
        <name>3-phosphoshikimate</name>
        <dbReference type="ChEBI" id="CHEBI:145989"/>
    </ligand>
</feature>
<proteinExistence type="inferred from homology"/>
<keyword evidence="7 9" id="KW-0057">Aromatic amino acid biosynthesis</keyword>
<dbReference type="Pfam" id="PF00275">
    <property type="entry name" value="EPSP_synthase"/>
    <property type="match status" value="1"/>
</dbReference>
<evidence type="ECO:0000259" key="10">
    <source>
        <dbReference type="Pfam" id="PF00275"/>
    </source>
</evidence>
<evidence type="ECO:0000256" key="3">
    <source>
        <dbReference type="ARBA" id="ARBA00009948"/>
    </source>
</evidence>
<protein>
    <recommendedName>
        <fullName evidence="9">3-phosphoshikimate 1-carboxyvinyltransferase</fullName>
        <ecNumber evidence="9">2.5.1.19</ecNumber>
    </recommendedName>
    <alternativeName>
        <fullName evidence="9">5-enolpyruvylshikimate-3-phosphate synthase</fullName>
        <shortName evidence="9">EPSP synthase</shortName>
        <shortName evidence="9">EPSPS</shortName>
    </alternativeName>
</protein>
<dbReference type="FunFam" id="3.65.10.10:FF:000006">
    <property type="entry name" value="3-phosphoshikimate 1-carboxyvinyltransferase"/>
    <property type="match status" value="1"/>
</dbReference>
<dbReference type="OrthoDB" id="9809920at2"/>
<feature type="binding site" evidence="9">
    <location>
        <position position="26"/>
    </location>
    <ligand>
        <name>3-phosphoshikimate</name>
        <dbReference type="ChEBI" id="CHEBI:145989"/>
    </ligand>
</feature>
<dbReference type="UniPathway" id="UPA00053">
    <property type="reaction ID" value="UER00089"/>
</dbReference>
<dbReference type="NCBIfam" id="TIGR01356">
    <property type="entry name" value="aroA"/>
    <property type="match status" value="1"/>
</dbReference>
<evidence type="ECO:0000256" key="2">
    <source>
        <dbReference type="ARBA" id="ARBA00004811"/>
    </source>
</evidence>
<keyword evidence="12" id="KW-1185">Reference proteome</keyword>
<comment type="similarity">
    <text evidence="3 9">Belongs to the EPSP synthase family.</text>
</comment>
<dbReference type="Proteomes" id="UP000238415">
    <property type="component" value="Unassembled WGS sequence"/>
</dbReference>
<dbReference type="CDD" id="cd01556">
    <property type="entry name" value="EPSP_synthase"/>
    <property type="match status" value="1"/>
</dbReference>
<comment type="catalytic activity">
    <reaction evidence="8">
        <text>3-phosphoshikimate + phosphoenolpyruvate = 5-O-(1-carboxyvinyl)-3-phosphoshikimate + phosphate</text>
        <dbReference type="Rhea" id="RHEA:21256"/>
        <dbReference type="ChEBI" id="CHEBI:43474"/>
        <dbReference type="ChEBI" id="CHEBI:57701"/>
        <dbReference type="ChEBI" id="CHEBI:58702"/>
        <dbReference type="ChEBI" id="CHEBI:145989"/>
        <dbReference type="EC" id="2.5.1.19"/>
    </reaction>
    <physiologicalReaction direction="left-to-right" evidence="8">
        <dbReference type="Rhea" id="RHEA:21257"/>
    </physiologicalReaction>
</comment>
<sequence>MQLFIEPPSSLAGTLKPPGDKSISHRAAIIGALAEGTTVIEGFLEGDDCLSTLRCLRALGVNIEGPHRGHVTIYGKGMFLKEPEDVLDAGNSGTTMRLLMGVLAGQPFYSVITGDPSLRWRPMGRVTRPLKTMGAQIWGRNGGELAPLSIQGGNLQSLSYTLPVASAQVKSSLLLAGLFARGETIISEPFPTRDHSERLLKAAGAALDVEGQTIKISGGRPLKPLAVVVPGDISAAAFFMVAGCIHPHADIILKNVNLNPTRTGIIDVLKAMGGQITVIPRGESSGEPVGDIHVASSQLHGVEIGGALIPRLIDEIPVLAVAAAVASGETLIRDAAELRVKESDRITLVARELGKMGASIQALPDGFLIQGNRGGDLRGAIVDSHGDHRLGMALAIAALVADGPTVIRGAECLAVSYPQFSAHMSILGVKVKEE</sequence>
<dbReference type="InterPro" id="IPR036968">
    <property type="entry name" value="Enolpyruvate_Tfrase_sf"/>
</dbReference>
<feature type="binding site" evidence="9">
    <location>
        <position position="21"/>
    </location>
    <ligand>
        <name>3-phosphoshikimate</name>
        <dbReference type="ChEBI" id="CHEBI:145989"/>
    </ligand>
</feature>
<comment type="caution">
    <text evidence="9">Lacks conserved residue(s) required for the propagation of feature annotation.</text>
</comment>
<dbReference type="GO" id="GO:0009423">
    <property type="term" value="P:chorismate biosynthetic process"/>
    <property type="evidence" value="ECO:0007669"/>
    <property type="project" value="UniProtKB-UniRule"/>
</dbReference>
<keyword evidence="4 9" id="KW-0963">Cytoplasm</keyword>
<dbReference type="GO" id="GO:0009073">
    <property type="term" value="P:aromatic amino acid family biosynthetic process"/>
    <property type="evidence" value="ECO:0007669"/>
    <property type="project" value="UniProtKB-KW"/>
</dbReference>
<feature type="binding site" evidence="9">
    <location>
        <position position="168"/>
    </location>
    <ligand>
        <name>phosphoenolpyruvate</name>
        <dbReference type="ChEBI" id="CHEBI:58702"/>
    </ligand>
</feature>
<evidence type="ECO:0000256" key="7">
    <source>
        <dbReference type="ARBA" id="ARBA00023141"/>
    </source>
</evidence>
<evidence type="ECO:0000313" key="11">
    <source>
        <dbReference type="EMBL" id="PRR74688.1"/>
    </source>
</evidence>
<feature type="binding site" evidence="9">
    <location>
        <position position="345"/>
    </location>
    <ligand>
        <name>phosphoenolpyruvate</name>
        <dbReference type="ChEBI" id="CHEBI:58702"/>
    </ligand>
</feature>
<comment type="function">
    <text evidence="1 9">Catalyzes the transfer of the enolpyruvyl moiety of phosphoenolpyruvate (PEP) to the 5-hydroxyl of shikimate-3-phosphate (S3P) to produce enolpyruvyl shikimate-3-phosphate and inorganic phosphate.</text>
</comment>
<keyword evidence="5 9" id="KW-0028">Amino-acid biosynthesis</keyword>
<evidence type="ECO:0000256" key="5">
    <source>
        <dbReference type="ARBA" id="ARBA00022605"/>
    </source>
</evidence>
<dbReference type="EMBL" id="PVXM01000007">
    <property type="protein sequence ID" value="PRR74688.1"/>
    <property type="molecule type" value="Genomic_DNA"/>
</dbReference>
<dbReference type="EC" id="2.5.1.19" evidence="9"/>
<evidence type="ECO:0000256" key="8">
    <source>
        <dbReference type="ARBA" id="ARBA00044633"/>
    </source>
</evidence>
<dbReference type="InterPro" id="IPR023193">
    <property type="entry name" value="EPSP_synthase_CS"/>
</dbReference>
<feature type="domain" description="Enolpyruvate transferase" evidence="10">
    <location>
        <begin position="6"/>
        <end position="422"/>
    </location>
</feature>
<dbReference type="InterPro" id="IPR001986">
    <property type="entry name" value="Enolpyruvate_Tfrase_dom"/>
</dbReference>
<feature type="binding site" evidence="9">
    <location>
        <position position="93"/>
    </location>
    <ligand>
        <name>phosphoenolpyruvate</name>
        <dbReference type="ChEBI" id="CHEBI:58702"/>
    </ligand>
</feature>
<dbReference type="GO" id="GO:0008652">
    <property type="term" value="P:amino acid biosynthetic process"/>
    <property type="evidence" value="ECO:0007669"/>
    <property type="project" value="UniProtKB-KW"/>
</dbReference>
<dbReference type="GO" id="GO:0005737">
    <property type="term" value="C:cytoplasm"/>
    <property type="evidence" value="ECO:0007669"/>
    <property type="project" value="UniProtKB-SubCell"/>
</dbReference>
<dbReference type="PANTHER" id="PTHR21090">
    <property type="entry name" value="AROM/DEHYDROQUINATE SYNTHASE"/>
    <property type="match status" value="1"/>
</dbReference>
<feature type="binding site" evidence="9">
    <location>
        <position position="389"/>
    </location>
    <ligand>
        <name>phosphoenolpyruvate</name>
        <dbReference type="ChEBI" id="CHEBI:58702"/>
    </ligand>
</feature>
<dbReference type="PANTHER" id="PTHR21090:SF5">
    <property type="entry name" value="PENTAFUNCTIONAL AROM POLYPEPTIDE"/>
    <property type="match status" value="1"/>
</dbReference>
<dbReference type="InterPro" id="IPR006264">
    <property type="entry name" value="EPSP_synthase"/>
</dbReference>
<dbReference type="GO" id="GO:0003866">
    <property type="term" value="F:3-phosphoshikimate 1-carboxyvinyltransferase activity"/>
    <property type="evidence" value="ECO:0007669"/>
    <property type="project" value="UniProtKB-UniRule"/>
</dbReference>
<dbReference type="AlphaFoldDB" id="A0A2T0AVI6"/>
<comment type="pathway">
    <text evidence="2 9">Metabolic intermediate biosynthesis; chorismate biosynthesis; chorismate from D-erythrose 4-phosphate and phosphoenolpyruvate: step 6/7.</text>
</comment>
<feature type="binding site" evidence="9">
    <location>
        <position position="21"/>
    </location>
    <ligand>
        <name>phosphoenolpyruvate</name>
        <dbReference type="ChEBI" id="CHEBI:58702"/>
    </ligand>
</feature>
<keyword evidence="6 9" id="KW-0808">Transferase</keyword>
<feature type="binding site" evidence="9">
    <location>
        <position position="168"/>
    </location>
    <ligand>
        <name>3-phosphoshikimate</name>
        <dbReference type="ChEBI" id="CHEBI:145989"/>
    </ligand>
</feature>
<comment type="subcellular location">
    <subcellularLocation>
        <location evidence="9">Cytoplasm</location>
    </subcellularLocation>
</comment>
<feature type="binding site" evidence="9">
    <location>
        <position position="341"/>
    </location>
    <ligand>
        <name>3-phosphoshikimate</name>
        <dbReference type="ChEBI" id="CHEBI:145989"/>
    </ligand>
</feature>
<dbReference type="InterPro" id="IPR013792">
    <property type="entry name" value="RNA3'P_cycl/enolpyr_Trfase_a/b"/>
</dbReference>
<evidence type="ECO:0000313" key="12">
    <source>
        <dbReference type="Proteomes" id="UP000238415"/>
    </source>
</evidence>
<dbReference type="FunFam" id="3.65.10.10:FF:000005">
    <property type="entry name" value="3-phosphoshikimate 1-carboxyvinyltransferase"/>
    <property type="match status" value="1"/>
</dbReference>
<dbReference type="SUPFAM" id="SSF55205">
    <property type="entry name" value="EPT/RTPC-like"/>
    <property type="match status" value="1"/>
</dbReference>
<evidence type="ECO:0000256" key="4">
    <source>
        <dbReference type="ARBA" id="ARBA00022490"/>
    </source>
</evidence>
<dbReference type="RefSeq" id="WP_106004688.1">
    <property type="nucleotide sequence ID" value="NZ_CP136419.1"/>
</dbReference>
<feature type="binding site" evidence="9">
    <location>
        <position position="121"/>
    </location>
    <ligand>
        <name>phosphoenolpyruvate</name>
        <dbReference type="ChEBI" id="CHEBI:58702"/>
    </ligand>
</feature>
<evidence type="ECO:0000256" key="6">
    <source>
        <dbReference type="ARBA" id="ARBA00022679"/>
    </source>
</evidence>
<feature type="binding site" evidence="9">
    <location>
        <position position="22"/>
    </location>
    <ligand>
        <name>3-phosphoshikimate</name>
        <dbReference type="ChEBI" id="CHEBI:145989"/>
    </ligand>
</feature>
<comment type="caution">
    <text evidence="11">The sequence shown here is derived from an EMBL/GenBank/DDBJ whole genome shotgun (WGS) entry which is preliminary data.</text>
</comment>
<dbReference type="HAMAP" id="MF_00210">
    <property type="entry name" value="EPSP_synth"/>
    <property type="match status" value="1"/>
</dbReference>
<dbReference type="Gene3D" id="3.65.10.10">
    <property type="entry name" value="Enolpyruvate transferase domain"/>
    <property type="match status" value="2"/>
</dbReference>
<evidence type="ECO:0000256" key="1">
    <source>
        <dbReference type="ARBA" id="ARBA00002174"/>
    </source>
</evidence>
<feature type="active site" description="Proton acceptor" evidence="9">
    <location>
        <position position="314"/>
    </location>
</feature>
<feature type="binding site" evidence="9">
    <location>
        <position position="166"/>
    </location>
    <ligand>
        <name>3-phosphoshikimate</name>
        <dbReference type="ChEBI" id="CHEBI:145989"/>
    </ligand>
</feature>
<evidence type="ECO:0000256" key="9">
    <source>
        <dbReference type="HAMAP-Rule" id="MF_00210"/>
    </source>
</evidence>
<dbReference type="PROSITE" id="PS00885">
    <property type="entry name" value="EPSP_SYNTHASE_2"/>
    <property type="match status" value="1"/>
</dbReference>
<accession>A0A2T0AVI6</accession>
<dbReference type="PIRSF" id="PIRSF000505">
    <property type="entry name" value="EPSPS"/>
    <property type="match status" value="1"/>
</dbReference>
<dbReference type="PROSITE" id="PS00104">
    <property type="entry name" value="EPSP_SYNTHASE_1"/>
    <property type="match status" value="1"/>
</dbReference>
<reference evidence="11 12" key="1">
    <citation type="submission" date="2018-03" db="EMBL/GenBank/DDBJ databases">
        <title>Genome sequence of Moorella humiferrea DSM 23265.</title>
        <authorList>
            <person name="Poehlein A."/>
            <person name="Daniel R."/>
        </authorList>
    </citation>
    <scope>NUCLEOTIDE SEQUENCE [LARGE SCALE GENOMIC DNA]</scope>
    <source>
        <strain evidence="11 12">DSM 23265</strain>
    </source>
</reference>
<gene>
    <name evidence="11" type="primary">aroA1</name>
    <name evidence="9" type="synonym">aroA</name>
    <name evidence="11" type="ORF">MOHU_06690</name>
</gene>
<name>A0A2T0AVI6_9FIRM</name>
<organism evidence="11 12">
    <name type="scientific">Neomoorella humiferrea</name>
    <dbReference type="NCBI Taxonomy" id="676965"/>
    <lineage>
        <taxon>Bacteria</taxon>
        <taxon>Bacillati</taxon>
        <taxon>Bacillota</taxon>
        <taxon>Clostridia</taxon>
        <taxon>Neomoorellales</taxon>
        <taxon>Neomoorellaceae</taxon>
        <taxon>Neomoorella</taxon>
    </lineage>
</organism>
<comment type="subunit">
    <text evidence="9">Monomer.</text>
</comment>